<dbReference type="EMBL" id="CP045352">
    <property type="protein sequence ID" value="QFT28850.1"/>
    <property type="molecule type" value="Genomic_DNA"/>
</dbReference>
<protein>
    <submittedName>
        <fullName evidence="1">Phage tail protein</fullName>
    </submittedName>
</protein>
<dbReference type="Proteomes" id="UP000326936">
    <property type="component" value="Plasmid pTHAF100_b"/>
</dbReference>
<gene>
    <name evidence="1" type="ORF">FIV01_20825</name>
</gene>
<dbReference type="RefSeq" id="WP_172971897.1">
    <property type="nucleotide sequence ID" value="NZ_CBCSDK010000028.1"/>
</dbReference>
<keyword evidence="1" id="KW-0614">Plasmid</keyword>
<keyword evidence="2" id="KW-1185">Reference proteome</keyword>
<accession>A0A5P9CRM0</accession>
<sequence length="199" mass="22548">MSDKSLFPDNRTSLDVVMEQSVMSVLKTEDVYSWLRDPEKTREDLLDLMALEDGVQDWFSTDQEESKRQLVKNAPRVHQKAGTIEGLKESLDALGFKAQISRGAKAYSLYIEGYLVDKPLSQDISKRINARVVLYKSERDSSEIVLVIGRDARKYRAALLQQSKIKRVQAAELVPPSFSTTKQLAKVVYSVKTVRINHG</sequence>
<evidence type="ECO:0000313" key="1">
    <source>
        <dbReference type="EMBL" id="QFT28850.1"/>
    </source>
</evidence>
<proteinExistence type="predicted"/>
<name>A0A5P9CRM0_9VIBR</name>
<organism evidence="1 2">
    <name type="scientific">Vibrio aquimaris</name>
    <dbReference type="NCBI Taxonomy" id="2587862"/>
    <lineage>
        <taxon>Bacteria</taxon>
        <taxon>Pseudomonadati</taxon>
        <taxon>Pseudomonadota</taxon>
        <taxon>Gammaproteobacteria</taxon>
        <taxon>Vibrionales</taxon>
        <taxon>Vibrionaceae</taxon>
        <taxon>Vibrio</taxon>
    </lineage>
</organism>
<dbReference type="NCBIfam" id="TIGR01634">
    <property type="entry name" value="tail_P2_I"/>
    <property type="match status" value="1"/>
</dbReference>
<dbReference type="AlphaFoldDB" id="A0A5P9CRM0"/>
<dbReference type="Pfam" id="PF09684">
    <property type="entry name" value="Tail_P2_I"/>
    <property type="match status" value="1"/>
</dbReference>
<dbReference type="InterPro" id="IPR006521">
    <property type="entry name" value="Tail_protein_I"/>
</dbReference>
<dbReference type="KEGG" id="vaq:FIV01_20825"/>
<evidence type="ECO:0000313" key="2">
    <source>
        <dbReference type="Proteomes" id="UP000326936"/>
    </source>
</evidence>
<reference evidence="1 2" key="1">
    <citation type="submission" date="2019-10" db="EMBL/GenBank/DDBJ databases">
        <title>Complete genome sequence of Vibrio sp. strain THAF100, isolated from non-filtered water from the water column of tank 6 of a marine aquarium containing stony-coral fragments. Water maintained at 26 degree C.</title>
        <authorList>
            <person name="Ruckert C."/>
            <person name="Franco A."/>
            <person name="Kalinowski J."/>
            <person name="Glaeser S."/>
        </authorList>
    </citation>
    <scope>NUCLEOTIDE SEQUENCE [LARGE SCALE GENOMIC DNA]</scope>
    <source>
        <strain evidence="1 2">THAF100</strain>
        <plasmid evidence="2">pthaf100_b</plasmid>
    </source>
</reference>
<geneLocation type="plasmid" evidence="2">
    <name>pthaf100_b</name>
</geneLocation>